<evidence type="ECO:0000256" key="1">
    <source>
        <dbReference type="SAM" id="SignalP"/>
    </source>
</evidence>
<sequence>MKKGSKGRGRLRWLSALVAGTTALSVLVPMGAQASVAPSAMTPDTSLFYDRVDNVFPDAASVERQLQFFQRNLVGNQQPDGRTDNFPQKVYVNAAAGSLTAGNIVANFGFEEGAGALPDGWTATDGQGGVPQTGTVRWVNDASAALEGLKLLQMEAVTSRSAAISQTIANPADVLVDYATPVKATVAPNSVMILSAFYKAEQIVSSEGGQGIYAKVTFLDEAGSPLAPPFTVTSAVYARGGWQELRGLVTAPGVQAASIRVEAGLDRAKGTVQWDGIRLMRVDTTTGSDGVVAAAKGTAAFPNGGFEAASPAWTLKSLGGAAVESWSGSAAGGYAGKGGMLTSKSADTAAALTMTAKASSNGTRQFGGDYRIATVKYKTQPGFAAQDGRGVAMRLRFMDMKDREIGQQTFYGAPTNGQWSEIGGVFDTPYPVHYVICELMLDRAVGTVQFDQMSYIGVDQQSSSTEAGFGSAGLLAYMWSITGKTDTALAKRAKDALDFYLNRRVTTTDNPANASRLLDGKANSGEAYVPYSVSGSTTNADYPTTAFGLHNLAAALTYGQGLFTETQLAQAKDKAYSMWRWLTRVTKFSTQNSMNQALVGLLGGVELAVAADDAALKREVTDYYIRGLAGSNLPDKGMRVQARQLVDGRNIFYEVNGFDVSYAGVSLSDLADIIESIPDGDAAFGELKQVIRADGLEMADYFNARLAADGWIFAGSRHNEGGGSAFNMGNFSGLSYWGDALKADVGRFLIKSFGSTTPSYGDTANLGHIAMHGPVAMHRMLRKYPWNRSEQQKLEEYNLRKGQVSVYFKNDNKQPLNLSVSGTDFTEHLLDTGTADPDKPGFPKIDRLIGWYATDAEGKKQYDDVKRTTDNWSTPRYYIRKDTGSAGGPGDGANLTLQYYVTNGTSLYNVLAVRMGSAQSYTSLNQLIGLPYMSVPNRPYVPGALEPDRVRINGLYAVDGSPLLDLSADSGSAAAPAMVAGTAKVSGWPLLKAENAPGGGAAKPTWLSKADLDKLSVGFVTANGKVMDDLYTKALWDPTNVRTSDNNGTIVQFANSDKLMVQLTDGAAAQYQAGDWVYFVSKIEPNASATGFRTRPITKYAGRTDVLRALVVEDEGMLLLLAEGRALFVDKAGRKAYIDGRPAGAAEAAAMQAAAGEASQPRE</sequence>
<organism evidence="2 3">
    <name type="scientific">Paenibacillus tyrfis</name>
    <dbReference type="NCBI Taxonomy" id="1501230"/>
    <lineage>
        <taxon>Bacteria</taxon>
        <taxon>Bacillati</taxon>
        <taxon>Bacillota</taxon>
        <taxon>Bacilli</taxon>
        <taxon>Bacillales</taxon>
        <taxon>Paenibacillaceae</taxon>
        <taxon>Paenibacillus</taxon>
    </lineage>
</organism>
<accession>A0A081P063</accession>
<evidence type="ECO:0000313" key="2">
    <source>
        <dbReference type="EMBL" id="KEQ24086.1"/>
    </source>
</evidence>
<dbReference type="AlphaFoldDB" id="A0A081P063"/>
<dbReference type="EMBL" id="JNVM01000017">
    <property type="protein sequence ID" value="KEQ24086.1"/>
    <property type="molecule type" value="Genomic_DNA"/>
</dbReference>
<comment type="caution">
    <text evidence="2">The sequence shown here is derived from an EMBL/GenBank/DDBJ whole genome shotgun (WGS) entry which is preliminary data.</text>
</comment>
<dbReference type="eggNOG" id="ENOG5032KBU">
    <property type="taxonomic scope" value="Bacteria"/>
</dbReference>
<dbReference type="OrthoDB" id="2482616at2"/>
<proteinExistence type="predicted"/>
<feature type="chain" id="PRO_5001761165" evidence="1">
    <location>
        <begin position="35"/>
        <end position="1163"/>
    </location>
</feature>
<keyword evidence="3" id="KW-1185">Reference proteome</keyword>
<keyword evidence="1" id="KW-0732">Signal</keyword>
<evidence type="ECO:0000313" key="3">
    <source>
        <dbReference type="Proteomes" id="UP000028123"/>
    </source>
</evidence>
<gene>
    <name evidence="2" type="ORF">ET33_10260</name>
</gene>
<dbReference type="Proteomes" id="UP000028123">
    <property type="component" value="Unassembled WGS sequence"/>
</dbReference>
<dbReference type="RefSeq" id="WP_036686241.1">
    <property type="nucleotide sequence ID" value="NZ_JNVM01000017.1"/>
</dbReference>
<protein>
    <submittedName>
        <fullName evidence="2">Uncharacterized protein</fullName>
    </submittedName>
</protein>
<name>A0A081P063_9BACL</name>
<dbReference type="Gene3D" id="2.60.120.260">
    <property type="entry name" value="Galactose-binding domain-like"/>
    <property type="match status" value="2"/>
</dbReference>
<reference evidence="2 3" key="1">
    <citation type="submission" date="2014-06" db="EMBL/GenBank/DDBJ databases">
        <title>Draft genome sequence of Paenibacillus sp. MSt1.</title>
        <authorList>
            <person name="Aw Y.K."/>
            <person name="Ong K.S."/>
            <person name="Gan H.M."/>
            <person name="Lee S.M."/>
        </authorList>
    </citation>
    <scope>NUCLEOTIDE SEQUENCE [LARGE SCALE GENOMIC DNA]</scope>
    <source>
        <strain evidence="2 3">MSt1</strain>
    </source>
</reference>
<feature type="signal peptide" evidence="1">
    <location>
        <begin position="1"/>
        <end position="34"/>
    </location>
</feature>